<accession>A0AAD4NGG3</accession>
<dbReference type="SMART" id="SM00564">
    <property type="entry name" value="PQQ"/>
    <property type="match status" value="6"/>
</dbReference>
<dbReference type="PROSITE" id="PS00345">
    <property type="entry name" value="ETS_DOMAIN_1"/>
    <property type="match status" value="1"/>
</dbReference>
<feature type="compositionally biased region" description="Polar residues" evidence="6">
    <location>
        <begin position="2683"/>
        <end position="2701"/>
    </location>
</feature>
<feature type="compositionally biased region" description="Basic and acidic residues" evidence="6">
    <location>
        <begin position="2702"/>
        <end position="2715"/>
    </location>
</feature>
<dbReference type="InterPro" id="IPR011047">
    <property type="entry name" value="Quinoprotein_ADH-like_sf"/>
</dbReference>
<dbReference type="SUPFAM" id="SSF50998">
    <property type="entry name" value="Quinoprotein alcohol dehydrogenase-like"/>
    <property type="match status" value="2"/>
</dbReference>
<evidence type="ECO:0000313" key="8">
    <source>
        <dbReference type="EMBL" id="KAI1725320.1"/>
    </source>
</evidence>
<dbReference type="InterPro" id="IPR052091">
    <property type="entry name" value="Beta-ala_Activ/Resist"/>
</dbReference>
<evidence type="ECO:0000256" key="2">
    <source>
        <dbReference type="ARBA" id="ARBA00005562"/>
    </source>
</evidence>
<feature type="compositionally biased region" description="Polar residues" evidence="6">
    <location>
        <begin position="2411"/>
        <end position="2424"/>
    </location>
</feature>
<dbReference type="GO" id="GO:0003700">
    <property type="term" value="F:DNA-binding transcription factor activity"/>
    <property type="evidence" value="ECO:0007669"/>
    <property type="project" value="InterPro"/>
</dbReference>
<dbReference type="InterPro" id="IPR018391">
    <property type="entry name" value="PQQ_b-propeller_rpt"/>
</dbReference>
<comment type="similarity">
    <text evidence="2 5">Belongs to the ETS family.</text>
</comment>
<dbReference type="EMBL" id="JAKKPZ010000002">
    <property type="protein sequence ID" value="KAI1725320.1"/>
    <property type="molecule type" value="Genomic_DNA"/>
</dbReference>
<feature type="region of interest" description="Disordered" evidence="6">
    <location>
        <begin position="2320"/>
        <end position="2346"/>
    </location>
</feature>
<evidence type="ECO:0000256" key="6">
    <source>
        <dbReference type="SAM" id="MobiDB-lite"/>
    </source>
</evidence>
<feature type="compositionally biased region" description="Low complexity" evidence="6">
    <location>
        <begin position="2667"/>
        <end position="2681"/>
    </location>
</feature>
<feature type="compositionally biased region" description="Polar residues" evidence="6">
    <location>
        <begin position="2320"/>
        <end position="2336"/>
    </location>
</feature>
<dbReference type="GO" id="GO:0005634">
    <property type="term" value="C:nucleus"/>
    <property type="evidence" value="ECO:0007669"/>
    <property type="project" value="UniProtKB-SubCell"/>
</dbReference>
<dbReference type="Pfam" id="PF13570">
    <property type="entry name" value="Beta-prop_ACSF4"/>
    <property type="match status" value="2"/>
</dbReference>
<evidence type="ECO:0000256" key="4">
    <source>
        <dbReference type="ARBA" id="ARBA00023242"/>
    </source>
</evidence>
<dbReference type="InterPro" id="IPR042099">
    <property type="entry name" value="ANL_N_sf"/>
</dbReference>
<dbReference type="Gene3D" id="3.40.140.10">
    <property type="entry name" value="Cytidine Deaminase, domain 2"/>
    <property type="match status" value="1"/>
</dbReference>
<dbReference type="PRINTS" id="PR00454">
    <property type="entry name" value="ETSDOMAIN"/>
</dbReference>
<dbReference type="GO" id="GO:0040034">
    <property type="term" value="P:regulation of development, heterochronic"/>
    <property type="evidence" value="ECO:0007669"/>
    <property type="project" value="UniProtKB-ARBA"/>
</dbReference>
<keyword evidence="5" id="KW-0238">DNA-binding</keyword>
<sequence>MNAHTCTSDEEAETPKRMKTRRFRFLAILDDGLLCHTPLCEIYTAEIGDKRDIPKLLSILPALPHNLVHLKRIKGSQIAICENVSDITPDKIAQIKNLCVSDFVPTKVPAIKAKLRSQYKDTQKHWPSSFHEDKLLEKKLNGSVFNEEQRQRFSELSMKVEKTNGAMFYDPRTKRIIIEVAGRGPTCRDDNALIKHPVILMTQALAELQYNANEKDDQYLATGFDAFLALEPCTMCAMALVHCRANRVFFVNPNEKLGALLSKWSLQNSKSINHHYEVYRNHNITQIFNLQVNPAFRVREFAVQDTPFSCVEKEWNSSQIFEIADKISAQLSNFHNCLIGLAIEKSVLYVAAVVGVLQSNNAFVSIDPFQHESNAKLTLEQCNRFQVACLLSRHRVNPTSVEFICPLTTPLCFTVLHRDPINLTIGSSTSLSTAPSKILYAIQTSGSTGQPKVIHVFANAIMPNVLDFSYRFHLSSSSNVLFSTQLHFDPSIVELFLALHNGCELLLPLSYSDPSMSYAKLIEYTILSVPSKFQINFVQLTPAHLQLFSEEFLNRLFAESSPVKHLLIGGDIFPFNLVRNYRHLRCSMRIFNVYGVTEVSCWASCHELEFDLNGVCNLGSVPIGEPLMDTSFSIDADKRLRIHGRQCAVDFKVEADSLLTEDIADIHETEENRTCIVVQGRRKPNSTLPTYEIEHILLSQYPQIASAKLVYADNSTFLFLNSFRNHTSIDTDELKKSIPPRLWPTRIFWNVLLQNFVTANGKLDDRRLAVYAKENLLSEDWAPNGAKFLENAYNIRIADDNTILDKSLLSLGFGSLQVAELTFLLEEHICPCQEICNDTSSSAILQWSLHMGKCIDASPLVVDGIAYVGSHAGAFRAVDIASGEIILSFDDKTFRIESTCAVSQKFIAVGGLNGHLLLFHRHNHTLFKCVKTSAEIRMTPIFDLDETLFCGSYNGFLYKISPNGNVDSFDVTARGELGVMRSTPQIVGDIILLATLKGNVLAINKRSGVNIWSTRVDGPVFAGITQLPKNSLCCIATVHGTVTSFSITEGNQESSVSLGETVFDTPAVHGDNKLLISGGNGTIFLLGTEPTFFILKRLQFSGVNIVRAPITKYPYIFVVTTQGALFCISAENMENALTFDGTKILDIGEDSFGKPAIQFLRNGTYRINHNITQIFNLQVNPAFRVREFAVQDTPFSCVEKEWNSSQIFEIADKISAQLSNFHNCLIGLAIEKSVLYVAAVVGVLQSNNAFVSIDPFQHESNAKLTLEQCNRFQVACLLSRHRVNPTSVEFICPLTTPLCFTVLHRDPINLTIGSSTSLSTAPSKILYAIQTSGSTGQPKVIHVFANAIMPNVLDFSYRFHLSSSSNVLFSTQLHFDPSIVELFLALHNGCELLLPLSYSDPSMSYAKLIEYTILSVPSKFQINFVQLTPAHLQLFSEEFLNRLFAESSPVKHLLIGGDIFPFNLVRNYRHLRCSMRIFNVYGVTEVSCWASCHELEFDLNGVCNLGSVPIGEPLMDTSFSIDADKRLRIHGRQCAVDFKVEADSLLTEDIADIHETEENRTCIVVQGRRKPNSTLPTYEIEHILLSQYPQIASAKLVYADNSTFLFLNSFRNHTSIDTDELKKSIPPRLWPTRIFWNVLLQNFVTANEICNDTSSSAILQWSLHMGKCIDASPLVVDGIAYVGSHAGAFRAVDIASGEIILSFDDKTFRIESTCAVSQKFIAVGGLNGHLLLFHRHNHTLFKCVKTSAEIRMTPIFDLDETLFCGSYNGFLYKISPNGNVDSFDVTARGELGVMRSTPQIVGDIILLATLKGNVLAINKRSGVNIWSTRVDGPVFAGITQLPKNSLCCIATVHGTVTSFSITEGNQESSVSLGETVFDTPAVHGDNKLLISGGNGTIFLLGTEPTFFILKRLQFSGVNIVRAPITKYPYIFVVTTQGALFCISAENMENALTFDGTKILDIGEDSFGKPAIQFLRNGTYRIPILSHELFTFPHVAYALLPFEIWGGVDIALVTLHLSLSDHPLHYRIAHIPTLLIIVLSLQLFMSSGERDSALLLKRYRESLGGLGSHRNSMDSPDGDSNNNRNVAKLSDNHYSSITNAGVSLESCRLREDLRRNSDSCVLEHGRPLQSADSDNIFRPIPRKPIQMPQMPTHHNGLLTFLHQAQRQPTTHLASSNHLTHASISNIPAMSNNTVGMGNANDDNARNALLEEWLEVNRLLQAQQMLHAANATTEYSSIPGLESRRTSAPACLWTGPIMNNHNPQPAPIILHALHQQAYPTNTDQLHSALNLMLLGQILGQNYTQPLAANRATYNPPAVPVFTSNASLKKNPSTTSSPDSGLGPDSHEPLTIHHVADRTENAQQFTSIVPSKVPNTRTTSENIMTEAKHSIENNRCGAERLDLNHSWSSVGTYGVSENSTTTKSNGESSRRLPPPAPLLHPWISALLHADSQTVTTLDSNSLSKIPNSLDHNARWAPSNTAFFNPMMLIPPPSLLPNVSNVRHHPYQFHAQTMPYDLSKGNRLDSVRRFSEPAVVPHGFPEPTSTANSFALNAYGARRRSRDGQVTYLWEFLLHILQDKEYCPKYIKWLDHEKRIFKLVDSKAVSRLWGMHKNKPGMNYETMGRALRYYYQRGILQKVEGQRLVYQFVDVPREAFEGIEDGSSEPFQTDSSLLSETSSSPGHSSSMEENCYSQSESPFPQNSMKCNDDKPCKEEKILD</sequence>
<evidence type="ECO:0000313" key="9">
    <source>
        <dbReference type="Proteomes" id="UP001201812"/>
    </source>
</evidence>
<comment type="subcellular location">
    <subcellularLocation>
        <location evidence="1 5">Nucleus</location>
    </subcellularLocation>
</comment>
<feature type="region of interest" description="Disordered" evidence="6">
    <location>
        <begin position="2655"/>
        <end position="2715"/>
    </location>
</feature>
<protein>
    <submittedName>
        <fullName evidence="8">AMP-binding enzyme domain-containing protein</fullName>
    </submittedName>
</protein>
<dbReference type="SUPFAM" id="SSF53927">
    <property type="entry name" value="Cytidine deaminase-like"/>
    <property type="match status" value="1"/>
</dbReference>
<evidence type="ECO:0000256" key="3">
    <source>
        <dbReference type="ARBA" id="ARBA00022473"/>
    </source>
</evidence>
<feature type="region of interest" description="Disordered" evidence="6">
    <location>
        <begin position="2065"/>
        <end position="2086"/>
    </location>
</feature>
<dbReference type="Proteomes" id="UP001201812">
    <property type="component" value="Unassembled WGS sequence"/>
</dbReference>
<comment type="caution">
    <text evidence="8">The sequence shown here is derived from an EMBL/GenBank/DDBJ whole genome shotgun (WGS) entry which is preliminary data.</text>
</comment>
<dbReference type="InterPro" id="IPR016193">
    <property type="entry name" value="Cytidine_deaminase-like"/>
</dbReference>
<proteinExistence type="inferred from homology"/>
<dbReference type="Pfam" id="PF00501">
    <property type="entry name" value="AMP-binding"/>
    <property type="match status" value="2"/>
</dbReference>
<dbReference type="PROSITE" id="PS50061">
    <property type="entry name" value="ETS_DOMAIN_3"/>
    <property type="match status" value="1"/>
</dbReference>
<feature type="domain" description="ETS" evidence="7">
    <location>
        <begin position="2563"/>
        <end position="2645"/>
    </location>
</feature>
<dbReference type="GO" id="GO:0043041">
    <property type="term" value="P:amino acid activation for nonribosomal peptide biosynthetic process"/>
    <property type="evidence" value="ECO:0007669"/>
    <property type="project" value="TreeGrafter"/>
</dbReference>
<dbReference type="SUPFAM" id="SSF46785">
    <property type="entry name" value="Winged helix' DNA-binding domain"/>
    <property type="match status" value="1"/>
</dbReference>
<dbReference type="InterPro" id="IPR000418">
    <property type="entry name" value="Ets_dom"/>
</dbReference>
<organism evidence="8 9">
    <name type="scientific">Ditylenchus destructor</name>
    <dbReference type="NCBI Taxonomy" id="166010"/>
    <lineage>
        <taxon>Eukaryota</taxon>
        <taxon>Metazoa</taxon>
        <taxon>Ecdysozoa</taxon>
        <taxon>Nematoda</taxon>
        <taxon>Chromadorea</taxon>
        <taxon>Rhabditida</taxon>
        <taxon>Tylenchina</taxon>
        <taxon>Tylenchomorpha</taxon>
        <taxon>Sphaerularioidea</taxon>
        <taxon>Anguinidae</taxon>
        <taxon>Anguininae</taxon>
        <taxon>Ditylenchus</taxon>
    </lineage>
</organism>
<dbReference type="SUPFAM" id="SSF56801">
    <property type="entry name" value="Acetyl-CoA synthetase-like"/>
    <property type="match status" value="2"/>
</dbReference>
<dbReference type="InterPro" id="IPR000873">
    <property type="entry name" value="AMP-dep_synth/lig_dom"/>
</dbReference>
<dbReference type="InterPro" id="IPR036390">
    <property type="entry name" value="WH_DNA-bd_sf"/>
</dbReference>
<dbReference type="Pfam" id="PF00178">
    <property type="entry name" value="Ets"/>
    <property type="match status" value="1"/>
</dbReference>
<dbReference type="SMART" id="SM00413">
    <property type="entry name" value="ETS"/>
    <property type="match status" value="1"/>
</dbReference>
<keyword evidence="4 5" id="KW-0539">Nucleus</keyword>
<dbReference type="Gene3D" id="2.130.10.10">
    <property type="entry name" value="YVTN repeat-like/Quinoprotein amine dehydrogenase"/>
    <property type="match status" value="2"/>
</dbReference>
<dbReference type="Gene3D" id="3.40.50.12780">
    <property type="entry name" value="N-terminal domain of ligase-like"/>
    <property type="match status" value="2"/>
</dbReference>
<keyword evidence="3" id="KW-0217">Developmental protein</keyword>
<feature type="compositionally biased region" description="Polar residues" evidence="6">
    <location>
        <begin position="2068"/>
        <end position="2084"/>
    </location>
</feature>
<dbReference type="Gene3D" id="1.10.10.10">
    <property type="entry name" value="Winged helix-like DNA-binding domain superfamily/Winged helix DNA-binding domain"/>
    <property type="match status" value="1"/>
</dbReference>
<dbReference type="InterPro" id="IPR015943">
    <property type="entry name" value="WD40/YVTN_repeat-like_dom_sf"/>
</dbReference>
<dbReference type="FunFam" id="1.10.10.10:FF:000411">
    <property type="entry name" value="Ecdysone-induced protein 74EF isoform A"/>
    <property type="match status" value="1"/>
</dbReference>
<evidence type="ECO:0000256" key="5">
    <source>
        <dbReference type="RuleBase" id="RU004019"/>
    </source>
</evidence>
<dbReference type="InterPro" id="IPR036388">
    <property type="entry name" value="WH-like_DNA-bd_sf"/>
</dbReference>
<dbReference type="PANTHER" id="PTHR44394:SF1">
    <property type="entry name" value="BETA-ALANINE-ACTIVATING ENZYME"/>
    <property type="match status" value="1"/>
</dbReference>
<gene>
    <name evidence="8" type="ORF">DdX_01976</name>
</gene>
<dbReference type="GO" id="GO:0003824">
    <property type="term" value="F:catalytic activity"/>
    <property type="evidence" value="ECO:0007669"/>
    <property type="project" value="InterPro"/>
</dbReference>
<keyword evidence="9" id="KW-1185">Reference proteome</keyword>
<evidence type="ECO:0000256" key="1">
    <source>
        <dbReference type="ARBA" id="ARBA00004123"/>
    </source>
</evidence>
<dbReference type="GO" id="GO:0043565">
    <property type="term" value="F:sequence-specific DNA binding"/>
    <property type="evidence" value="ECO:0007669"/>
    <property type="project" value="InterPro"/>
</dbReference>
<feature type="region of interest" description="Disordered" evidence="6">
    <location>
        <begin position="2411"/>
        <end position="2430"/>
    </location>
</feature>
<reference evidence="8" key="1">
    <citation type="submission" date="2022-01" db="EMBL/GenBank/DDBJ databases">
        <title>Genome Sequence Resource for Two Populations of Ditylenchus destructor, the Migratory Endoparasitic Phytonematode.</title>
        <authorList>
            <person name="Zhang H."/>
            <person name="Lin R."/>
            <person name="Xie B."/>
        </authorList>
    </citation>
    <scope>NUCLEOTIDE SEQUENCE</scope>
    <source>
        <strain evidence="8">BazhouSP</strain>
    </source>
</reference>
<dbReference type="InterPro" id="IPR002372">
    <property type="entry name" value="PQQ_rpt_dom"/>
</dbReference>
<dbReference type="PROSITE" id="PS00346">
    <property type="entry name" value="ETS_DOMAIN_2"/>
    <property type="match status" value="1"/>
</dbReference>
<dbReference type="PANTHER" id="PTHR44394">
    <property type="entry name" value="BETA-ALANINE-ACTIVATING ENZYME"/>
    <property type="match status" value="1"/>
</dbReference>
<evidence type="ECO:0000259" key="7">
    <source>
        <dbReference type="PROSITE" id="PS50061"/>
    </source>
</evidence>
<name>A0AAD4NGG3_9BILA</name>